<accession>M0AUM3</accession>
<dbReference type="PATRIC" id="fig|1227492.4.peg.1221"/>
<evidence type="ECO:0000256" key="1">
    <source>
        <dbReference type="ARBA" id="ARBA00008136"/>
    </source>
</evidence>
<dbReference type="GO" id="GO:0003697">
    <property type="term" value="F:single-stranded DNA binding"/>
    <property type="evidence" value="ECO:0007669"/>
    <property type="project" value="InterPro"/>
</dbReference>
<evidence type="ECO:0000313" key="10">
    <source>
        <dbReference type="Proteomes" id="UP000011693"/>
    </source>
</evidence>
<organism evidence="9 10">
    <name type="scientific">Natrialba chahannaoensis JCM 10990</name>
    <dbReference type="NCBI Taxonomy" id="1227492"/>
    <lineage>
        <taxon>Archaea</taxon>
        <taxon>Methanobacteriati</taxon>
        <taxon>Methanobacteriota</taxon>
        <taxon>Stenosarchaea group</taxon>
        <taxon>Halobacteria</taxon>
        <taxon>Halobacteriales</taxon>
        <taxon>Natrialbaceae</taxon>
        <taxon>Natrialba</taxon>
    </lineage>
</organism>
<evidence type="ECO:0000256" key="5">
    <source>
        <dbReference type="ARBA" id="ARBA00023124"/>
    </source>
</evidence>
<reference evidence="9 10" key="1">
    <citation type="journal article" date="2014" name="PLoS Genet.">
        <title>Phylogenetically driven sequencing of extremely halophilic archaea reveals strategies for static and dynamic osmo-response.</title>
        <authorList>
            <person name="Becker E.A."/>
            <person name="Seitzer P.M."/>
            <person name="Tritt A."/>
            <person name="Larsen D."/>
            <person name="Krusor M."/>
            <person name="Yao A.I."/>
            <person name="Wu D."/>
            <person name="Madern D."/>
            <person name="Eisen J.A."/>
            <person name="Darling A.E."/>
            <person name="Facciotti M.T."/>
        </authorList>
    </citation>
    <scope>NUCLEOTIDE SEQUENCE [LARGE SCALE GENOMIC DNA]</scope>
    <source>
        <strain evidence="9 10">JCM 10990</strain>
    </source>
</reference>
<dbReference type="AlphaFoldDB" id="M0AUM3"/>
<dbReference type="InterPro" id="IPR003738">
    <property type="entry name" value="SRAP"/>
</dbReference>
<dbReference type="PANTHER" id="PTHR13604:SF0">
    <property type="entry name" value="ABASIC SITE PROCESSING PROTEIN HMCES"/>
    <property type="match status" value="1"/>
</dbReference>
<dbReference type="GO" id="GO:0106300">
    <property type="term" value="P:protein-DNA covalent cross-linking repair"/>
    <property type="evidence" value="ECO:0007669"/>
    <property type="project" value="InterPro"/>
</dbReference>
<evidence type="ECO:0000256" key="7">
    <source>
        <dbReference type="ARBA" id="ARBA00023239"/>
    </source>
</evidence>
<keyword evidence="3" id="KW-0227">DNA damage</keyword>
<keyword evidence="7" id="KW-0456">Lyase</keyword>
<dbReference type="InterPro" id="IPR036590">
    <property type="entry name" value="SRAP-like"/>
</dbReference>
<dbReference type="GO" id="GO:0008233">
    <property type="term" value="F:peptidase activity"/>
    <property type="evidence" value="ECO:0007669"/>
    <property type="project" value="UniProtKB-KW"/>
</dbReference>
<protein>
    <recommendedName>
        <fullName evidence="11">DUF159 family protein</fullName>
    </recommendedName>
</protein>
<keyword evidence="2" id="KW-0645">Protease</keyword>
<comment type="caution">
    <text evidence="9">The sequence shown here is derived from an EMBL/GenBank/DDBJ whole genome shotgun (WGS) entry which is preliminary data.</text>
</comment>
<dbReference type="Proteomes" id="UP000011693">
    <property type="component" value="Unassembled WGS sequence"/>
</dbReference>
<evidence type="ECO:0000256" key="3">
    <source>
        <dbReference type="ARBA" id="ARBA00022763"/>
    </source>
</evidence>
<dbReference type="GO" id="GO:0006508">
    <property type="term" value="P:proteolysis"/>
    <property type="evidence" value="ECO:0007669"/>
    <property type="project" value="UniProtKB-KW"/>
</dbReference>
<dbReference type="PANTHER" id="PTHR13604">
    <property type="entry name" value="DC12-RELATED"/>
    <property type="match status" value="1"/>
</dbReference>
<feature type="compositionally biased region" description="Polar residues" evidence="8">
    <location>
        <begin position="239"/>
        <end position="248"/>
    </location>
</feature>
<evidence type="ECO:0000256" key="8">
    <source>
        <dbReference type="SAM" id="MobiDB-lite"/>
    </source>
</evidence>
<evidence type="ECO:0000256" key="2">
    <source>
        <dbReference type="ARBA" id="ARBA00022670"/>
    </source>
</evidence>
<comment type="similarity">
    <text evidence="1">Belongs to the SOS response-associated peptidase family.</text>
</comment>
<keyword evidence="6" id="KW-0238">DNA-binding</keyword>
<evidence type="ECO:0008006" key="11">
    <source>
        <dbReference type="Google" id="ProtNLM"/>
    </source>
</evidence>
<feature type="region of interest" description="Disordered" evidence="8">
    <location>
        <begin position="151"/>
        <end position="177"/>
    </location>
</feature>
<keyword evidence="5" id="KW-0190">Covalent protein-DNA linkage</keyword>
<dbReference type="Gene3D" id="3.90.1680.10">
    <property type="entry name" value="SOS response associated peptidase-like"/>
    <property type="match status" value="1"/>
</dbReference>
<keyword evidence="10" id="KW-1185">Reference proteome</keyword>
<dbReference type="STRING" id="1227492.C482_06312"/>
<dbReference type="GO" id="GO:0016829">
    <property type="term" value="F:lyase activity"/>
    <property type="evidence" value="ECO:0007669"/>
    <property type="project" value="UniProtKB-KW"/>
</dbReference>
<dbReference type="EMBL" id="AOIN01000043">
    <property type="protein sequence ID" value="ELZ01643.1"/>
    <property type="molecule type" value="Genomic_DNA"/>
</dbReference>
<proteinExistence type="inferred from homology"/>
<evidence type="ECO:0000256" key="6">
    <source>
        <dbReference type="ARBA" id="ARBA00023125"/>
    </source>
</evidence>
<sequence>MLAQDELEDRFGARFASDGEQFSPRYNMAPSQDLPVITDETPTTIRELEWGLVPTWADDASGGIINARAETVNEKPSFRDAYRQATVADAESAAMEQDANDRETPAAGRCLVPADGFYEWVETDDGKHPYRVAFEDDRPFALAGLWVRRERPQDETTQTGLDAFGGGAAESDTDGADPGPLETFTIITTEPNDLVVDLHHRMAVILDPADEQQWLSGGDPADLLAPHPAAEMRAYPVSTAVNDPSVDSPSLVEPLSP</sequence>
<dbReference type="Pfam" id="PF02586">
    <property type="entry name" value="SRAP"/>
    <property type="match status" value="2"/>
</dbReference>
<keyword evidence="4" id="KW-0378">Hydrolase</keyword>
<evidence type="ECO:0000256" key="4">
    <source>
        <dbReference type="ARBA" id="ARBA00022801"/>
    </source>
</evidence>
<evidence type="ECO:0000313" key="9">
    <source>
        <dbReference type="EMBL" id="ELZ01643.1"/>
    </source>
</evidence>
<feature type="region of interest" description="Disordered" evidence="8">
    <location>
        <begin position="238"/>
        <end position="257"/>
    </location>
</feature>
<gene>
    <name evidence="9" type="ORF">C482_06312</name>
</gene>
<dbReference type="SUPFAM" id="SSF143081">
    <property type="entry name" value="BB1717-like"/>
    <property type="match status" value="1"/>
</dbReference>
<feature type="region of interest" description="Disordered" evidence="8">
    <location>
        <begin position="1"/>
        <end position="36"/>
    </location>
</feature>
<name>M0AUM3_9EURY</name>